<accession>A0A5C5G8U7</accession>
<feature type="compositionally biased region" description="Pro residues" evidence="1">
    <location>
        <begin position="118"/>
        <end position="130"/>
    </location>
</feature>
<evidence type="ECO:0000256" key="1">
    <source>
        <dbReference type="SAM" id="MobiDB-lite"/>
    </source>
</evidence>
<feature type="compositionally biased region" description="Pro residues" evidence="1">
    <location>
        <begin position="89"/>
        <end position="102"/>
    </location>
</feature>
<proteinExistence type="predicted"/>
<dbReference type="Proteomes" id="UP000311382">
    <property type="component" value="Unassembled WGS sequence"/>
</dbReference>
<organism evidence="2 3">
    <name type="scientific">Rhodotorula diobovata</name>
    <dbReference type="NCBI Taxonomy" id="5288"/>
    <lineage>
        <taxon>Eukaryota</taxon>
        <taxon>Fungi</taxon>
        <taxon>Dikarya</taxon>
        <taxon>Basidiomycota</taxon>
        <taxon>Pucciniomycotina</taxon>
        <taxon>Microbotryomycetes</taxon>
        <taxon>Sporidiobolales</taxon>
        <taxon>Sporidiobolaceae</taxon>
        <taxon>Rhodotorula</taxon>
    </lineage>
</organism>
<comment type="caution">
    <text evidence="2">The sequence shown here is derived from an EMBL/GenBank/DDBJ whole genome shotgun (WGS) entry which is preliminary data.</text>
</comment>
<evidence type="ECO:0000313" key="2">
    <source>
        <dbReference type="EMBL" id="TNY24822.1"/>
    </source>
</evidence>
<dbReference type="AlphaFoldDB" id="A0A5C5G8U7"/>
<sequence>MSPTPLDLSSDPQAPLASPSITVDSPVLPNAPADSPLSGSASPSKSPSGTLRGMPASRTTSARSTARTRSRSPAPATTQSLTALSSPAAPSPTGPPRVPIPPAAHATNPQAALSRPSPVVPSSPSVPPTPSYSRPTSPRPSPNARGLAGDEPVSPTRTRGHLSGGDALSSPSGGAGQDAGMLSSSGSQVDLSHIFERGPSSLSFLPR</sequence>
<protein>
    <submittedName>
        <fullName evidence="2">Uncharacterized protein</fullName>
    </submittedName>
</protein>
<feature type="compositionally biased region" description="Low complexity" evidence="1">
    <location>
        <begin position="31"/>
        <end position="48"/>
    </location>
</feature>
<feature type="region of interest" description="Disordered" evidence="1">
    <location>
        <begin position="1"/>
        <end position="207"/>
    </location>
</feature>
<dbReference type="STRING" id="5288.A0A5C5G8U7"/>
<reference evidence="2 3" key="1">
    <citation type="submission" date="2019-03" db="EMBL/GenBank/DDBJ databases">
        <title>Rhodosporidium diobovatum UCD-FST 08-225 genome sequencing, assembly, and annotation.</title>
        <authorList>
            <person name="Fakankun I.U."/>
            <person name="Fristensky B."/>
            <person name="Levin D.B."/>
        </authorList>
    </citation>
    <scope>NUCLEOTIDE SEQUENCE [LARGE SCALE GENOMIC DNA]</scope>
    <source>
        <strain evidence="2 3">UCD-FST 08-225</strain>
    </source>
</reference>
<gene>
    <name evidence="2" type="ORF">DMC30DRAFT_386398</name>
</gene>
<name>A0A5C5G8U7_9BASI</name>
<evidence type="ECO:0000313" key="3">
    <source>
        <dbReference type="Proteomes" id="UP000311382"/>
    </source>
</evidence>
<dbReference type="EMBL" id="SOZI01000001">
    <property type="protein sequence ID" value="TNY24822.1"/>
    <property type="molecule type" value="Genomic_DNA"/>
</dbReference>
<keyword evidence="3" id="KW-1185">Reference proteome</keyword>
<feature type="compositionally biased region" description="Low complexity" evidence="1">
    <location>
        <begin position="55"/>
        <end position="88"/>
    </location>
</feature>